<dbReference type="PRINTS" id="PR00131">
    <property type="entry name" value="GLHYDRLASE1"/>
</dbReference>
<dbReference type="InParanoid" id="A0A061GTC9"/>
<keyword evidence="3" id="KW-0326">Glycosidase</keyword>
<comment type="similarity">
    <text evidence="1 4">Belongs to the glycosyl hydrolase 1 family.</text>
</comment>
<dbReference type="AlphaFoldDB" id="A0A061GTC9"/>
<dbReference type="GO" id="GO:0008422">
    <property type="term" value="F:beta-glucosidase activity"/>
    <property type="evidence" value="ECO:0000318"/>
    <property type="project" value="GO_Central"/>
</dbReference>
<dbReference type="EMBL" id="CM001887">
    <property type="protein sequence ID" value="EOY32432.1"/>
    <property type="molecule type" value="Genomic_DNA"/>
</dbReference>
<dbReference type="Gramene" id="EOY32432">
    <property type="protein sequence ID" value="EOY32432"/>
    <property type="gene ID" value="TCM_040351"/>
</dbReference>
<dbReference type="Gene3D" id="3.20.20.80">
    <property type="entry name" value="Glycosidases"/>
    <property type="match status" value="1"/>
</dbReference>
<gene>
    <name evidence="6" type="ORF">TCM_040351</name>
</gene>
<evidence type="ECO:0000313" key="7">
    <source>
        <dbReference type="Proteomes" id="UP000026915"/>
    </source>
</evidence>
<dbReference type="OMA" id="EEGYFYP"/>
<dbReference type="Pfam" id="PF00232">
    <property type="entry name" value="Glyco_hydro_1"/>
    <property type="match status" value="2"/>
</dbReference>
<keyword evidence="7" id="KW-1185">Reference proteome</keyword>
<dbReference type="PANTHER" id="PTHR10353:SF137">
    <property type="entry name" value="MYROSINASE 3-RELATED"/>
    <property type="match status" value="1"/>
</dbReference>
<name>A0A061GTC9_THECC</name>
<dbReference type="PROSITE" id="PS00653">
    <property type="entry name" value="GLYCOSYL_HYDROL_F1_2"/>
    <property type="match status" value="1"/>
</dbReference>
<keyword evidence="2" id="KW-0378">Hydrolase</keyword>
<keyword evidence="5" id="KW-0732">Signal</keyword>
<dbReference type="InterPro" id="IPR001360">
    <property type="entry name" value="Glyco_hydro_1"/>
</dbReference>
<dbReference type="eggNOG" id="KOG0626">
    <property type="taxonomic scope" value="Eukaryota"/>
</dbReference>
<sequence>MAIPGYRLHLFLWAFLALVTSSKAVTPTKVTDPSFSRKTFPAGFVFGTASSSYQYEGAAKEGGRGPSIWDTYTHKYPDKIADGSNGDVAIDSYHRYKEDVGIMKEMGLDAYRFSISWSRVLPKGKLNGGVNKEGVRYYNNLINELLANGIQPFVTLFHWDLPQALEDEYGGFLSPRIVDDFRDYADVCFKEFGDRVKHWITLNEPWSYSSGGYASGFLAPGRCSAWQKLNCTGGDSGTEPYLVGHYLLLAHAAAVKLYRQNYQATQKGIIGITLVSHWFVPFSNARHHKNAALRALDFMFGWFMDPITIGSYPHSMQSLVGNRLPKFNEEHSEMLKGSFDFLGLNYYTANYAAYAPELNAGKPSYLTDARANLSTKRHGIPIGQMAGSNWLYVYPRGVRDLLLYIKEKYNNPLIYITENGSTIAHVDYLVLVIERISCIERKETRISRTIMKNIIQCIVGVDEVNNATLPLKEALIDNMRINYHRAHLSFIQLAIKDGVDVKGYFAWSLLDNFEWMNGYTVRFGINFVDYKDGLKRYPKLSAHWFKNFLKH</sequence>
<organism evidence="6 7">
    <name type="scientific">Theobroma cacao</name>
    <name type="common">Cacao</name>
    <name type="synonym">Cocoa</name>
    <dbReference type="NCBI Taxonomy" id="3641"/>
    <lineage>
        <taxon>Eukaryota</taxon>
        <taxon>Viridiplantae</taxon>
        <taxon>Streptophyta</taxon>
        <taxon>Embryophyta</taxon>
        <taxon>Tracheophyta</taxon>
        <taxon>Spermatophyta</taxon>
        <taxon>Magnoliopsida</taxon>
        <taxon>eudicotyledons</taxon>
        <taxon>Gunneridae</taxon>
        <taxon>Pentapetalae</taxon>
        <taxon>rosids</taxon>
        <taxon>malvids</taxon>
        <taxon>Malvales</taxon>
        <taxon>Malvaceae</taxon>
        <taxon>Byttnerioideae</taxon>
        <taxon>Theobroma</taxon>
    </lineage>
</organism>
<reference evidence="6 7" key="1">
    <citation type="journal article" date="2013" name="Genome Biol.">
        <title>The genome sequence of the most widely cultivated cacao type and its use to identify candidate genes regulating pod color.</title>
        <authorList>
            <person name="Motamayor J.C."/>
            <person name="Mockaitis K."/>
            <person name="Schmutz J."/>
            <person name="Haiminen N."/>
            <person name="Iii D.L."/>
            <person name="Cornejo O."/>
            <person name="Findley S.D."/>
            <person name="Zheng P."/>
            <person name="Utro F."/>
            <person name="Royaert S."/>
            <person name="Saski C."/>
            <person name="Jenkins J."/>
            <person name="Podicheti R."/>
            <person name="Zhao M."/>
            <person name="Scheffler B.E."/>
            <person name="Stack J.C."/>
            <person name="Feltus F.A."/>
            <person name="Mustiga G.M."/>
            <person name="Amores F."/>
            <person name="Phillips W."/>
            <person name="Marelli J.P."/>
            <person name="May G.D."/>
            <person name="Shapiro H."/>
            <person name="Ma J."/>
            <person name="Bustamante C.D."/>
            <person name="Schnell R.J."/>
            <person name="Main D."/>
            <person name="Gilbert D."/>
            <person name="Parida L."/>
            <person name="Kuhn D.N."/>
        </authorList>
    </citation>
    <scope>NUCLEOTIDE SEQUENCE [LARGE SCALE GENOMIC DNA]</scope>
    <source>
        <strain evidence="7">cv. Matina 1-6</strain>
    </source>
</reference>
<feature type="signal peptide" evidence="5">
    <location>
        <begin position="1"/>
        <end position="24"/>
    </location>
</feature>
<dbReference type="Proteomes" id="UP000026915">
    <property type="component" value="Chromosome 9"/>
</dbReference>
<dbReference type="InterPro" id="IPR033132">
    <property type="entry name" value="GH_1_N_CS"/>
</dbReference>
<proteinExistence type="inferred from homology"/>
<dbReference type="InterPro" id="IPR017853">
    <property type="entry name" value="GH"/>
</dbReference>
<dbReference type="FunCoup" id="A0A061GTC9">
    <property type="interactions" value="275"/>
</dbReference>
<evidence type="ECO:0000313" key="6">
    <source>
        <dbReference type="EMBL" id="EOY32432.1"/>
    </source>
</evidence>
<dbReference type="GO" id="GO:0005975">
    <property type="term" value="P:carbohydrate metabolic process"/>
    <property type="evidence" value="ECO:0007669"/>
    <property type="project" value="InterPro"/>
</dbReference>
<dbReference type="SUPFAM" id="SSF51445">
    <property type="entry name" value="(Trans)glycosidases"/>
    <property type="match status" value="1"/>
</dbReference>
<evidence type="ECO:0000256" key="1">
    <source>
        <dbReference type="ARBA" id="ARBA00010838"/>
    </source>
</evidence>
<evidence type="ECO:0000256" key="2">
    <source>
        <dbReference type="ARBA" id="ARBA00022801"/>
    </source>
</evidence>
<feature type="chain" id="PRO_5001599147" evidence="5">
    <location>
        <begin position="25"/>
        <end position="551"/>
    </location>
</feature>
<accession>A0A061GTC9</accession>
<dbReference type="PANTHER" id="PTHR10353">
    <property type="entry name" value="GLYCOSYL HYDROLASE"/>
    <property type="match status" value="1"/>
</dbReference>
<protein>
    <submittedName>
        <fullName evidence="6">Beta-glucosidase 17 isoform 1</fullName>
    </submittedName>
</protein>
<dbReference type="HOGENOM" id="CLU_001859_1_0_1"/>
<evidence type="ECO:0000256" key="5">
    <source>
        <dbReference type="SAM" id="SignalP"/>
    </source>
</evidence>
<evidence type="ECO:0000256" key="4">
    <source>
        <dbReference type="RuleBase" id="RU003690"/>
    </source>
</evidence>
<evidence type="ECO:0000256" key="3">
    <source>
        <dbReference type="ARBA" id="ARBA00023295"/>
    </source>
</evidence>